<name>A0A939DH86_9GAMM</name>
<dbReference type="Gene3D" id="1.20.120.1630">
    <property type="match status" value="1"/>
</dbReference>
<organism evidence="2 3">
    <name type="scientific">Parahaliea mediterranea</name>
    <dbReference type="NCBI Taxonomy" id="651086"/>
    <lineage>
        <taxon>Bacteria</taxon>
        <taxon>Pseudomonadati</taxon>
        <taxon>Pseudomonadota</taxon>
        <taxon>Gammaproteobacteria</taxon>
        <taxon>Cellvibrionales</taxon>
        <taxon>Halieaceae</taxon>
        <taxon>Parahaliea</taxon>
    </lineage>
</organism>
<dbReference type="GO" id="GO:0016020">
    <property type="term" value="C:membrane"/>
    <property type="evidence" value="ECO:0007669"/>
    <property type="project" value="TreeGrafter"/>
</dbReference>
<feature type="transmembrane region" description="Helical" evidence="1">
    <location>
        <begin position="112"/>
        <end position="133"/>
    </location>
</feature>
<protein>
    <submittedName>
        <fullName evidence="2">DUF1295 domain-containing protein</fullName>
    </submittedName>
</protein>
<evidence type="ECO:0000313" key="3">
    <source>
        <dbReference type="Proteomes" id="UP000664303"/>
    </source>
</evidence>
<feature type="transmembrane region" description="Helical" evidence="1">
    <location>
        <begin position="58"/>
        <end position="76"/>
    </location>
</feature>
<feature type="transmembrane region" description="Helical" evidence="1">
    <location>
        <begin position="6"/>
        <end position="26"/>
    </location>
</feature>
<dbReference type="RefSeq" id="WP_206561669.1">
    <property type="nucleotide sequence ID" value="NZ_JAFKCZ010000013.1"/>
</dbReference>
<evidence type="ECO:0000313" key="2">
    <source>
        <dbReference type="EMBL" id="MBN7798218.1"/>
    </source>
</evidence>
<feature type="transmembrane region" description="Helical" evidence="1">
    <location>
        <begin position="33"/>
        <end position="52"/>
    </location>
</feature>
<dbReference type="PROSITE" id="PS50244">
    <property type="entry name" value="S5A_REDUCTASE"/>
    <property type="match status" value="1"/>
</dbReference>
<keyword evidence="3" id="KW-1185">Reference proteome</keyword>
<dbReference type="EMBL" id="JAFKCZ010000013">
    <property type="protein sequence ID" value="MBN7798218.1"/>
    <property type="molecule type" value="Genomic_DNA"/>
</dbReference>
<feature type="transmembrane region" description="Helical" evidence="1">
    <location>
        <begin position="139"/>
        <end position="160"/>
    </location>
</feature>
<dbReference type="InterPro" id="IPR010721">
    <property type="entry name" value="UstE-like"/>
</dbReference>
<comment type="caution">
    <text evidence="2">The sequence shown here is derived from an EMBL/GenBank/DDBJ whole genome shotgun (WGS) entry which is preliminary data.</text>
</comment>
<sequence>MDLITLLALNAALVLAAVLLLWLASIPLRDISIIDMAFASILAAVTGFSLWLSPEKGPLQWLLLAAVLAWALRMSAHLVRRNWGHGEDPRYSRLRDWVDNDRAFTWLSLRQVFLLQGVVIWLVSLPVQVGMLAPAGSGIGWLAIGGAALWLAGLACETVADIQLTRFRADPSRRGTVLDTGLWRYSRHPNYFGELCVWWGIFLIACEAPWGALTIIGPLAYSHLVINVTGQRTLDKKMAREKPGYRDYMAATSGLVPWPPRRRA</sequence>
<reference evidence="2" key="1">
    <citation type="submission" date="2021-02" db="EMBL/GenBank/DDBJ databases">
        <title>PHA producing bacteria isolated from coastal sediment in Guangdong, Shenzhen.</title>
        <authorList>
            <person name="Zheng W."/>
            <person name="Yu S."/>
            <person name="Huang Y."/>
        </authorList>
    </citation>
    <scope>NUCLEOTIDE SEQUENCE</scope>
    <source>
        <strain evidence="2">TN14-10</strain>
    </source>
</reference>
<dbReference type="AlphaFoldDB" id="A0A939DH86"/>
<keyword evidence="1" id="KW-0472">Membrane</keyword>
<gene>
    <name evidence="2" type="ORF">JYP50_16535</name>
</gene>
<keyword evidence="1" id="KW-0812">Transmembrane</keyword>
<keyword evidence="1" id="KW-1133">Transmembrane helix</keyword>
<accession>A0A939DH86</accession>
<dbReference type="Proteomes" id="UP000664303">
    <property type="component" value="Unassembled WGS sequence"/>
</dbReference>
<proteinExistence type="predicted"/>
<evidence type="ECO:0000256" key="1">
    <source>
        <dbReference type="SAM" id="Phobius"/>
    </source>
</evidence>
<dbReference type="PANTHER" id="PTHR32251">
    <property type="entry name" value="3-OXO-5-ALPHA-STEROID 4-DEHYDROGENASE"/>
    <property type="match status" value="1"/>
</dbReference>
<dbReference type="PANTHER" id="PTHR32251:SF17">
    <property type="entry name" value="STEROID 5-ALPHA REDUCTASE C-TERMINAL DOMAIN-CONTAINING PROTEIN"/>
    <property type="match status" value="1"/>
</dbReference>
<dbReference type="Pfam" id="PF06966">
    <property type="entry name" value="DUF1295"/>
    <property type="match status" value="1"/>
</dbReference>